<name>A0A0F9E6R0_9ZZZZ</name>
<dbReference type="EMBL" id="LAZR01036170">
    <property type="protein sequence ID" value="KKL25556.1"/>
    <property type="molecule type" value="Genomic_DNA"/>
</dbReference>
<reference evidence="1" key="1">
    <citation type="journal article" date="2015" name="Nature">
        <title>Complex archaea that bridge the gap between prokaryotes and eukaryotes.</title>
        <authorList>
            <person name="Spang A."/>
            <person name="Saw J.H."/>
            <person name="Jorgensen S.L."/>
            <person name="Zaremba-Niedzwiedzka K."/>
            <person name="Martijn J."/>
            <person name="Lind A.E."/>
            <person name="van Eijk R."/>
            <person name="Schleper C."/>
            <person name="Guy L."/>
            <person name="Ettema T.J."/>
        </authorList>
    </citation>
    <scope>NUCLEOTIDE SEQUENCE</scope>
</reference>
<accession>A0A0F9E6R0</accession>
<sequence>MVSKKLQIAHIALGGVNEFYQLARIKFDYGKFIHDKLSPTDMERLTWMGEFIHHLELICDAQAFRGRFLDAIQTRQIISETLEEYKVLLDRIKKEEKENHKKSES</sequence>
<evidence type="ECO:0000313" key="1">
    <source>
        <dbReference type="EMBL" id="KKL25556.1"/>
    </source>
</evidence>
<organism evidence="1">
    <name type="scientific">marine sediment metagenome</name>
    <dbReference type="NCBI Taxonomy" id="412755"/>
    <lineage>
        <taxon>unclassified sequences</taxon>
        <taxon>metagenomes</taxon>
        <taxon>ecological metagenomes</taxon>
    </lineage>
</organism>
<protein>
    <submittedName>
        <fullName evidence="1">Uncharacterized protein</fullName>
    </submittedName>
</protein>
<dbReference type="AlphaFoldDB" id="A0A0F9E6R0"/>
<comment type="caution">
    <text evidence="1">The sequence shown here is derived from an EMBL/GenBank/DDBJ whole genome shotgun (WGS) entry which is preliminary data.</text>
</comment>
<proteinExistence type="predicted"/>
<gene>
    <name evidence="1" type="ORF">LCGC14_2404110</name>
</gene>